<evidence type="ECO:0000313" key="3">
    <source>
        <dbReference type="Proteomes" id="UP000184041"/>
    </source>
</evidence>
<evidence type="ECO:0000256" key="1">
    <source>
        <dbReference type="SAM" id="Phobius"/>
    </source>
</evidence>
<gene>
    <name evidence="2" type="ORF">SAMN05443144_10215</name>
</gene>
<dbReference type="STRING" id="1194090.SAMN05443144_10215"/>
<proteinExistence type="predicted"/>
<organism evidence="2 3">
    <name type="scientific">Fodinibius roseus</name>
    <dbReference type="NCBI Taxonomy" id="1194090"/>
    <lineage>
        <taxon>Bacteria</taxon>
        <taxon>Pseudomonadati</taxon>
        <taxon>Balneolota</taxon>
        <taxon>Balneolia</taxon>
        <taxon>Balneolales</taxon>
        <taxon>Balneolaceae</taxon>
        <taxon>Fodinibius</taxon>
    </lineage>
</organism>
<dbReference type="InterPro" id="IPR004027">
    <property type="entry name" value="SEC_C_motif"/>
</dbReference>
<feature type="transmembrane region" description="Helical" evidence="1">
    <location>
        <begin position="35"/>
        <end position="56"/>
    </location>
</feature>
<accession>A0A1M4UER1</accession>
<dbReference type="SUPFAM" id="SSF103642">
    <property type="entry name" value="Sec-C motif"/>
    <property type="match status" value="1"/>
</dbReference>
<dbReference type="Gene3D" id="3.10.450.50">
    <property type="match status" value="1"/>
</dbReference>
<dbReference type="AlphaFoldDB" id="A0A1M4UER1"/>
<keyword evidence="1" id="KW-1133">Transmembrane helix</keyword>
<dbReference type="OrthoDB" id="1284667at2"/>
<evidence type="ECO:0000313" key="2">
    <source>
        <dbReference type="EMBL" id="SHE55262.1"/>
    </source>
</evidence>
<dbReference type="Pfam" id="PF02810">
    <property type="entry name" value="SEC-C"/>
    <property type="match status" value="1"/>
</dbReference>
<reference evidence="2 3" key="1">
    <citation type="submission" date="2016-11" db="EMBL/GenBank/DDBJ databases">
        <authorList>
            <person name="Jaros S."/>
            <person name="Januszkiewicz K."/>
            <person name="Wedrychowicz H."/>
        </authorList>
    </citation>
    <scope>NUCLEOTIDE SEQUENCE [LARGE SCALE GENOMIC DNA]</scope>
    <source>
        <strain evidence="2 3">DSM 21986</strain>
    </source>
</reference>
<dbReference type="EMBL" id="FQUS01000002">
    <property type="protein sequence ID" value="SHE55262.1"/>
    <property type="molecule type" value="Genomic_DNA"/>
</dbReference>
<keyword evidence="3" id="KW-1185">Reference proteome</keyword>
<keyword evidence="1" id="KW-0812">Transmembrane</keyword>
<keyword evidence="1" id="KW-0472">Membrane</keyword>
<name>A0A1M4UER1_9BACT</name>
<protein>
    <submittedName>
        <fullName evidence="2">SEC-C motif-containing protein</fullName>
    </submittedName>
</protein>
<dbReference type="Proteomes" id="UP000184041">
    <property type="component" value="Unassembled WGS sequence"/>
</dbReference>
<dbReference type="RefSeq" id="WP_073059171.1">
    <property type="nucleotide sequence ID" value="NZ_FQUS01000002.1"/>
</dbReference>
<sequence length="78" mass="8349">MADQPDRNDPCHCGSGKKYKNCCLDKNDSPLKSNLQIAGLAVAVIIGLLILGMTLFGGEDTPDCPPGSNWSVTHQHCH</sequence>